<dbReference type="AlphaFoldDB" id="A0AAU8ARI2"/>
<dbReference type="RefSeq" id="WP_353476352.1">
    <property type="nucleotide sequence ID" value="NZ_CP123388.1"/>
</dbReference>
<evidence type="ECO:0000256" key="1">
    <source>
        <dbReference type="SAM" id="SignalP"/>
    </source>
</evidence>
<sequence length="402" mass="44276">MVRLLSLIACLVMLSGAAFAQDETLSLELVLDPRETPAFEGEMVLGTIRGVYRETIAREELKLRRMTDFDWIRLGQDHWRQELVDGRAARVMERRIAFYPKRSGRLEIPAIVHQLELVVPGGGRATRLLRSRPVGIEVRPRPVTGEAPWLPVRALEVSDHWSADPAVLEDGQLVERRVILRALGATPEMMPRQPPLREPWLITFSPPAQVNMDVTPEGPVTTVEWRWKLRPVTGEPGVIPEATIAYYDTTLGRSATAILPASPIGYASFANNARSGWTSGLGPAGLPLATGLIACLAGLAVSLGNGRLRADPGRVLLTGIRTRFLLLRLGYLLRRGRLTEYRREAALALRLCGVAPDVRETLLSSVDAAIFGGQDRPASRHLGEMHRAVREAVAGRSKMVLT</sequence>
<geneLocation type="plasmid" evidence="2">
    <name>unnamed3</name>
</geneLocation>
<organism evidence="2">
    <name type="scientific">Alloyangia sp. H15</name>
    <dbReference type="NCBI Taxonomy" id="3029062"/>
    <lineage>
        <taxon>Bacteria</taxon>
        <taxon>Pseudomonadati</taxon>
        <taxon>Pseudomonadota</taxon>
        <taxon>Alphaproteobacteria</taxon>
        <taxon>Rhodobacterales</taxon>
        <taxon>Roseobacteraceae</taxon>
        <taxon>Alloyangia</taxon>
    </lineage>
</organism>
<evidence type="ECO:0008006" key="3">
    <source>
        <dbReference type="Google" id="ProtNLM"/>
    </source>
</evidence>
<feature type="chain" id="PRO_5043975341" description="Protein BatD" evidence="1">
    <location>
        <begin position="21"/>
        <end position="402"/>
    </location>
</feature>
<dbReference type="EMBL" id="CP123388">
    <property type="protein sequence ID" value="XCC97461.1"/>
    <property type="molecule type" value="Genomic_DNA"/>
</dbReference>
<keyword evidence="2" id="KW-0614">Plasmid</keyword>
<dbReference type="InterPro" id="IPR025738">
    <property type="entry name" value="BatD"/>
</dbReference>
<gene>
    <name evidence="2" type="ORF">PVT71_27125</name>
</gene>
<proteinExistence type="predicted"/>
<dbReference type="PANTHER" id="PTHR40940:SF1">
    <property type="entry name" value="PROTEIN BATD"/>
    <property type="match status" value="1"/>
</dbReference>
<dbReference type="PANTHER" id="PTHR40940">
    <property type="entry name" value="PROTEIN BATD-RELATED"/>
    <property type="match status" value="1"/>
</dbReference>
<evidence type="ECO:0000313" key="2">
    <source>
        <dbReference type="EMBL" id="XCC97461.1"/>
    </source>
</evidence>
<name>A0AAU8ARI2_9RHOB</name>
<reference evidence="2" key="1">
    <citation type="submission" date="2023-02" db="EMBL/GenBank/DDBJ databases">
        <title>Description and genomic characterization of Salipiger bruguierae sp. nov., isolated from the sediment of mangrove plant Bruguiera sexangula.</title>
        <authorList>
            <person name="Long M."/>
        </authorList>
    </citation>
    <scope>NUCLEOTIDE SEQUENCE</scope>
    <source>
        <strain evidence="2">H15</strain>
        <plasmid evidence="2">unnamed3</plasmid>
    </source>
</reference>
<feature type="signal peptide" evidence="1">
    <location>
        <begin position="1"/>
        <end position="20"/>
    </location>
</feature>
<keyword evidence="1" id="KW-0732">Signal</keyword>
<accession>A0AAU8ARI2</accession>
<protein>
    <recommendedName>
        <fullName evidence="3">Protein BatD</fullName>
    </recommendedName>
</protein>